<dbReference type="Pfam" id="PF00406">
    <property type="entry name" value="ADK"/>
    <property type="match status" value="1"/>
</dbReference>
<proteinExistence type="inferred from homology"/>
<comment type="similarity">
    <text evidence="5">Belongs to the adenylate kinase family.</text>
</comment>
<comment type="subunit">
    <text evidence="6">Monomer.</text>
</comment>
<evidence type="ECO:0000256" key="5">
    <source>
        <dbReference type="RuleBase" id="RU003330"/>
    </source>
</evidence>
<dbReference type="CDD" id="cd01428">
    <property type="entry name" value="ADK"/>
    <property type="match status" value="1"/>
</dbReference>
<dbReference type="GO" id="GO:0005524">
    <property type="term" value="F:ATP binding"/>
    <property type="evidence" value="ECO:0007669"/>
    <property type="project" value="UniProtKB-KW"/>
</dbReference>
<keyword evidence="3 6" id="KW-0547">Nucleotide-binding</keyword>
<dbReference type="GO" id="GO:0004017">
    <property type="term" value="F:AMP kinase activity"/>
    <property type="evidence" value="ECO:0007669"/>
    <property type="project" value="UniProtKB-EC"/>
</dbReference>
<dbReference type="PRINTS" id="PR00094">
    <property type="entry name" value="ADENYLTKNASE"/>
</dbReference>
<dbReference type="EC" id="2.7.4.3" evidence="6"/>
<dbReference type="InterPro" id="IPR000850">
    <property type="entry name" value="Adenylat/UMP-CMP_kin"/>
</dbReference>
<evidence type="ECO:0000256" key="4">
    <source>
        <dbReference type="ARBA" id="ARBA00022777"/>
    </source>
</evidence>
<protein>
    <recommendedName>
        <fullName evidence="6">Adenylate kinase</fullName>
        <ecNumber evidence="6">2.7.4.3</ecNumber>
    </recommendedName>
</protein>
<sequence>MTKAIILYGPPGSGKGTLANLLSKNFGFVNFDTGQYLRNLLYNPEFSKNKTIQKEKLLNQSGKLSTPSFVLKLVLGETKKIAAAGCGIVFSGSPRTIFESFGDEINQGLMEVLGKLYGRKNIFIFELKISPETSIKRNSRREICAVCGQPALFLYIGKTPCCAVCAGPFKKRIDDNPKVFETRLAEYQKRTRPIFDQLKKEGYKIFSLDGEPAPYKVYQKIVRAINTDY</sequence>
<dbReference type="Proteomes" id="UP000176633">
    <property type="component" value="Unassembled WGS sequence"/>
</dbReference>
<dbReference type="SUPFAM" id="SSF52540">
    <property type="entry name" value="P-loop containing nucleoside triphosphate hydrolases"/>
    <property type="match status" value="1"/>
</dbReference>
<dbReference type="InterPro" id="IPR027417">
    <property type="entry name" value="P-loop_NTPase"/>
</dbReference>
<evidence type="ECO:0000256" key="1">
    <source>
        <dbReference type="ARBA" id="ARBA00022679"/>
    </source>
</evidence>
<keyword evidence="2" id="KW-0545">Nucleotide biosynthesis</keyword>
<keyword evidence="4 5" id="KW-0418">Kinase</keyword>
<dbReference type="Gene3D" id="3.40.50.300">
    <property type="entry name" value="P-loop containing nucleotide triphosphate hydrolases"/>
    <property type="match status" value="1"/>
</dbReference>
<evidence type="ECO:0000313" key="7">
    <source>
        <dbReference type="EMBL" id="OGG43958.1"/>
    </source>
</evidence>
<dbReference type="GO" id="GO:0005737">
    <property type="term" value="C:cytoplasm"/>
    <property type="evidence" value="ECO:0007669"/>
    <property type="project" value="UniProtKB-SubCell"/>
</dbReference>
<evidence type="ECO:0000256" key="2">
    <source>
        <dbReference type="ARBA" id="ARBA00022727"/>
    </source>
</evidence>
<reference evidence="7 8" key="1">
    <citation type="journal article" date="2016" name="Nat. Commun.">
        <title>Thousands of microbial genomes shed light on interconnected biogeochemical processes in an aquifer system.</title>
        <authorList>
            <person name="Anantharaman K."/>
            <person name="Brown C.T."/>
            <person name="Hug L.A."/>
            <person name="Sharon I."/>
            <person name="Castelle C.J."/>
            <person name="Probst A.J."/>
            <person name="Thomas B.C."/>
            <person name="Singh A."/>
            <person name="Wilkins M.J."/>
            <person name="Karaoz U."/>
            <person name="Brodie E.L."/>
            <person name="Williams K.H."/>
            <person name="Hubbard S.S."/>
            <person name="Banfield J.F."/>
        </authorList>
    </citation>
    <scope>NUCLEOTIDE SEQUENCE [LARGE SCALE GENOMIC DNA]</scope>
</reference>
<evidence type="ECO:0000256" key="3">
    <source>
        <dbReference type="ARBA" id="ARBA00022741"/>
    </source>
</evidence>
<organism evidence="7 8">
    <name type="scientific">Candidatus Jorgensenbacteria bacterium RIFCSPLOWO2_12_FULL_42_11</name>
    <dbReference type="NCBI Taxonomy" id="1798473"/>
    <lineage>
        <taxon>Bacteria</taxon>
        <taxon>Candidatus Joergenseniibacteriota</taxon>
    </lineage>
</organism>
<comment type="caution">
    <text evidence="7">The sequence shown here is derived from an EMBL/GenBank/DDBJ whole genome shotgun (WGS) entry which is preliminary data.</text>
</comment>
<name>A0A1F6C4F4_9BACT</name>
<gene>
    <name evidence="7" type="ORF">A3G50_00055</name>
</gene>
<evidence type="ECO:0000256" key="6">
    <source>
        <dbReference type="RuleBase" id="RU003331"/>
    </source>
</evidence>
<dbReference type="EMBL" id="MFKM01000001">
    <property type="protein sequence ID" value="OGG43958.1"/>
    <property type="molecule type" value="Genomic_DNA"/>
</dbReference>
<dbReference type="STRING" id="1798473.A3G50_00055"/>
<evidence type="ECO:0000313" key="8">
    <source>
        <dbReference type="Proteomes" id="UP000176633"/>
    </source>
</evidence>
<comment type="subcellular location">
    <subcellularLocation>
        <location evidence="6">Cytoplasm</location>
    </subcellularLocation>
</comment>
<dbReference type="PANTHER" id="PTHR23359">
    <property type="entry name" value="NUCLEOTIDE KINASE"/>
    <property type="match status" value="1"/>
</dbReference>
<keyword evidence="1 5" id="KW-0808">Transferase</keyword>
<dbReference type="AlphaFoldDB" id="A0A1F6C4F4"/>
<keyword evidence="6" id="KW-0067">ATP-binding</keyword>
<comment type="catalytic activity">
    <reaction evidence="6">
        <text>AMP + ATP = 2 ADP</text>
        <dbReference type="Rhea" id="RHEA:12973"/>
        <dbReference type="ChEBI" id="CHEBI:30616"/>
        <dbReference type="ChEBI" id="CHEBI:456215"/>
        <dbReference type="ChEBI" id="CHEBI:456216"/>
        <dbReference type="EC" id="2.7.4.3"/>
    </reaction>
</comment>
<accession>A0A1F6C4F4</accession>